<evidence type="ECO:0000313" key="2">
    <source>
        <dbReference type="Proteomes" id="UP001261666"/>
    </source>
</evidence>
<accession>A0ACC6IFZ6</accession>
<dbReference type="Proteomes" id="UP001261666">
    <property type="component" value="Unassembled WGS sequence"/>
</dbReference>
<keyword evidence="1" id="KW-0560">Oxidoreductase</keyword>
<name>A0ACC6IFZ6_9ACTN</name>
<gene>
    <name evidence="1" type="ORF">QE364_001299</name>
</gene>
<comment type="caution">
    <text evidence="1">The sequence shown here is derived from an EMBL/GenBank/DDBJ whole genome shotgun (WGS) entry which is preliminary data.</text>
</comment>
<proteinExistence type="predicted"/>
<reference evidence="1" key="1">
    <citation type="submission" date="2023-08" db="EMBL/GenBank/DDBJ databases">
        <title>Functional and genomic diversity of the sorghum phyllosphere microbiome.</title>
        <authorList>
            <person name="Shade A."/>
        </authorList>
    </citation>
    <scope>NUCLEOTIDE SEQUENCE</scope>
    <source>
        <strain evidence="1">SORGH_AS_0885</strain>
    </source>
</reference>
<dbReference type="EMBL" id="JAVIZJ010000003">
    <property type="protein sequence ID" value="MDR6209599.1"/>
    <property type="molecule type" value="Genomic_DNA"/>
</dbReference>
<sequence>MTLTADRPAAPAAPGAPGAPGVAAPAVHQLGGQLGARIDGVHLGDDLTAEQVATIRAALLTHKVVFLRDQHDLDDDAHARFAERLGPLTTAHPTVNTGSARVLRVTANRGMAANSWHTDVTFVDRVPAISVLRAVTLPPYGGTTVWANTVAAYASLPAPLRALADGLWAVHTNSYDYAQLDEEHDQPDANYSRDDFTSTVFETRHPVVRVHPETGERSLVLGNFVKRIEGLTSAESHQVFHLFQNRITRLENTLRWSWQPGDLAIWDNRATQHYAVADFDEHPREMRRITVAGDVPVSVDGERSVVLQGDARAYARLDELIS</sequence>
<organism evidence="1 2">
    <name type="scientific">Nocardioides zeae</name>
    <dbReference type="NCBI Taxonomy" id="1457234"/>
    <lineage>
        <taxon>Bacteria</taxon>
        <taxon>Bacillati</taxon>
        <taxon>Actinomycetota</taxon>
        <taxon>Actinomycetes</taxon>
        <taxon>Propionibacteriales</taxon>
        <taxon>Nocardioidaceae</taxon>
        <taxon>Nocardioides</taxon>
    </lineage>
</organism>
<dbReference type="EC" id="1.14.11.-" evidence="1"/>
<protein>
    <submittedName>
        <fullName evidence="1">Alpha-ketoglutarate-dependent taurine dioxygenase</fullName>
        <ecNumber evidence="1">1.14.11.-</ecNumber>
    </submittedName>
</protein>
<evidence type="ECO:0000313" key="1">
    <source>
        <dbReference type="EMBL" id="MDR6209599.1"/>
    </source>
</evidence>
<keyword evidence="2" id="KW-1185">Reference proteome</keyword>
<keyword evidence="1" id="KW-0223">Dioxygenase</keyword>